<dbReference type="AlphaFoldDB" id="A0A427B9G3"/>
<evidence type="ECO:0000256" key="1">
    <source>
        <dbReference type="SAM" id="Coils"/>
    </source>
</evidence>
<name>A0A427B9G3_ENSVE</name>
<accession>A0A427B9G3</accession>
<reference evidence="3 4" key="1">
    <citation type="journal article" date="2014" name="Agronomy (Basel)">
        <title>A Draft Genome Sequence for Ensete ventricosum, the Drought-Tolerant Tree Against Hunger.</title>
        <authorList>
            <person name="Harrison J."/>
            <person name="Moore K.A."/>
            <person name="Paszkiewicz K."/>
            <person name="Jones T."/>
            <person name="Grant M."/>
            <person name="Ambacheew D."/>
            <person name="Muzemil S."/>
            <person name="Studholme D.J."/>
        </authorList>
    </citation>
    <scope>NUCLEOTIDE SEQUENCE [LARGE SCALE GENOMIC DNA]</scope>
</reference>
<dbReference type="EMBL" id="AMZH03000185">
    <property type="protein sequence ID" value="RRT85056.1"/>
    <property type="molecule type" value="Genomic_DNA"/>
</dbReference>
<evidence type="ECO:0000313" key="4">
    <source>
        <dbReference type="Proteomes" id="UP000287651"/>
    </source>
</evidence>
<feature type="region of interest" description="Disordered" evidence="2">
    <location>
        <begin position="209"/>
        <end position="253"/>
    </location>
</feature>
<keyword evidence="1" id="KW-0175">Coiled coil</keyword>
<evidence type="ECO:0000256" key="2">
    <source>
        <dbReference type="SAM" id="MobiDB-lite"/>
    </source>
</evidence>
<sequence length="253" mass="28437">MRLIPPSKKTKVLMSKEAPGKDAPPMAAPMKVTPQEAPSGEGRNKQRDKVVSQSYPVGYVDSQVCVDGTNAQLFYRGALYPTVAKEIYTTPSEALLDNVAKNLVMQHHHLSMGLINKVRDSERVVDELSKIIDELQGEVHKLNKEAGLIIRLRVPTPWSRVPPPREETSGFKLGLEKTGWVSNKYGFKVALPRFWARYSQLEIKEDPYANLPEDDNVSMEAEVPFDDNDPPTHRSPSEEPLASLPRFFCNWPS</sequence>
<feature type="coiled-coil region" evidence="1">
    <location>
        <begin position="118"/>
        <end position="145"/>
    </location>
</feature>
<organism evidence="3 4">
    <name type="scientific">Ensete ventricosum</name>
    <name type="common">Abyssinian banana</name>
    <name type="synonym">Musa ensete</name>
    <dbReference type="NCBI Taxonomy" id="4639"/>
    <lineage>
        <taxon>Eukaryota</taxon>
        <taxon>Viridiplantae</taxon>
        <taxon>Streptophyta</taxon>
        <taxon>Embryophyta</taxon>
        <taxon>Tracheophyta</taxon>
        <taxon>Spermatophyta</taxon>
        <taxon>Magnoliopsida</taxon>
        <taxon>Liliopsida</taxon>
        <taxon>Zingiberales</taxon>
        <taxon>Musaceae</taxon>
        <taxon>Ensete</taxon>
    </lineage>
</organism>
<evidence type="ECO:0000313" key="3">
    <source>
        <dbReference type="EMBL" id="RRT85056.1"/>
    </source>
</evidence>
<protein>
    <submittedName>
        <fullName evidence="3">Uncharacterized protein</fullName>
    </submittedName>
</protein>
<dbReference type="Proteomes" id="UP000287651">
    <property type="component" value="Unassembled WGS sequence"/>
</dbReference>
<feature type="compositionally biased region" description="Acidic residues" evidence="2">
    <location>
        <begin position="212"/>
        <end position="229"/>
    </location>
</feature>
<feature type="region of interest" description="Disordered" evidence="2">
    <location>
        <begin position="1"/>
        <end position="50"/>
    </location>
</feature>
<proteinExistence type="predicted"/>
<comment type="caution">
    <text evidence="3">The sequence shown here is derived from an EMBL/GenBank/DDBJ whole genome shotgun (WGS) entry which is preliminary data.</text>
</comment>
<gene>
    <name evidence="3" type="ORF">B296_00000769</name>
</gene>